<keyword evidence="1" id="KW-0472">Membrane</keyword>
<protein>
    <recommendedName>
        <fullName evidence="4">O-antigen ligase domain-containing protein</fullName>
    </recommendedName>
</protein>
<feature type="transmembrane region" description="Helical" evidence="1">
    <location>
        <begin position="351"/>
        <end position="376"/>
    </location>
</feature>
<dbReference type="Proteomes" id="UP000290253">
    <property type="component" value="Unassembled WGS sequence"/>
</dbReference>
<keyword evidence="3" id="KW-1185">Reference proteome</keyword>
<comment type="caution">
    <text evidence="2">The sequence shown here is derived from an EMBL/GenBank/DDBJ whole genome shotgun (WGS) entry which is preliminary data.</text>
</comment>
<feature type="transmembrane region" description="Helical" evidence="1">
    <location>
        <begin position="225"/>
        <end position="256"/>
    </location>
</feature>
<accession>A0A4Q1SHU0</accession>
<evidence type="ECO:0000313" key="2">
    <source>
        <dbReference type="EMBL" id="RXS96740.1"/>
    </source>
</evidence>
<proteinExistence type="predicted"/>
<reference evidence="2 3" key="1">
    <citation type="journal article" date="2016" name="Int. J. Syst. Evol. Microbiol.">
        <title>Acidipila dinghuensis sp. nov., an acidobacterium isolated from forest soil.</title>
        <authorList>
            <person name="Jiang Y.W."/>
            <person name="Wang J."/>
            <person name="Chen M.H."/>
            <person name="Lv Y.Y."/>
            <person name="Qiu L.H."/>
        </authorList>
    </citation>
    <scope>NUCLEOTIDE SEQUENCE [LARGE SCALE GENOMIC DNA]</scope>
    <source>
        <strain evidence="2 3">DHOF10</strain>
    </source>
</reference>
<feature type="transmembrane region" description="Helical" evidence="1">
    <location>
        <begin position="82"/>
        <end position="101"/>
    </location>
</feature>
<dbReference type="RefSeq" id="WP_129206502.1">
    <property type="nucleotide sequence ID" value="NZ_BMGU01000001.1"/>
</dbReference>
<feature type="transmembrane region" description="Helical" evidence="1">
    <location>
        <begin position="113"/>
        <end position="130"/>
    </location>
</feature>
<keyword evidence="1" id="KW-0812">Transmembrane</keyword>
<feature type="transmembrane region" description="Helical" evidence="1">
    <location>
        <begin position="142"/>
        <end position="159"/>
    </location>
</feature>
<evidence type="ECO:0008006" key="4">
    <source>
        <dbReference type="Google" id="ProtNLM"/>
    </source>
</evidence>
<sequence length="463" mass="52116">MSLALGIRYPPRIAFLAIFLGGWALLPAAHYGHITTPFPYWILGNCLPSDYFLTKATISGFCGLLCLLLFYRDALRRFRLTLWDLPMLMWCVAPLLSGIANALPTGDIASMEAYQTLAWGVPYLIGRLYFSDTGALRIAAQAFVLAGLVYVPICIYEIIRGPHLYEHLYGYLPFQWIGANRYIGFRPIGLLENGNQLGIWMATSALIATWLWAKRIVTRVARIPVAWAAMILLLTTFACQSAGSVLLLIALLPFVFVSHRTFPRAIAILFIFGIMVFAGLRLTNVVSLHRMVREYRGARDVEVFLKKIGRGSLGWRLSQDERHVSIALERPVLGYGEWDWWRRGTLRPWGLWLLGFGMFGILGLLALEMLQFVPVIRAIWFPMARSDIEYLNLRHALAAAILLTAVDNLLNNAMILPLLLIIGGMSTWESAASEVQVSIETTEVFKMEPEVMRPQEPRPTLEG</sequence>
<name>A0A4Q1SHU0_9BACT</name>
<dbReference type="OrthoDB" id="9766798at2"/>
<evidence type="ECO:0000313" key="3">
    <source>
        <dbReference type="Proteomes" id="UP000290253"/>
    </source>
</evidence>
<dbReference type="EMBL" id="SDMK01000001">
    <property type="protein sequence ID" value="RXS96740.1"/>
    <property type="molecule type" value="Genomic_DNA"/>
</dbReference>
<dbReference type="AlphaFoldDB" id="A0A4Q1SHU0"/>
<organism evidence="2 3">
    <name type="scientific">Silvibacterium dinghuense</name>
    <dbReference type="NCBI Taxonomy" id="1560006"/>
    <lineage>
        <taxon>Bacteria</taxon>
        <taxon>Pseudomonadati</taxon>
        <taxon>Acidobacteriota</taxon>
        <taxon>Terriglobia</taxon>
        <taxon>Terriglobales</taxon>
        <taxon>Acidobacteriaceae</taxon>
        <taxon>Silvibacterium</taxon>
    </lineage>
</organism>
<gene>
    <name evidence="2" type="ORF">ESZ00_01975</name>
</gene>
<feature type="transmembrane region" description="Helical" evidence="1">
    <location>
        <begin position="12"/>
        <end position="31"/>
    </location>
</feature>
<evidence type="ECO:0000256" key="1">
    <source>
        <dbReference type="SAM" id="Phobius"/>
    </source>
</evidence>
<feature type="transmembrane region" description="Helical" evidence="1">
    <location>
        <begin position="51"/>
        <end position="70"/>
    </location>
</feature>
<feature type="transmembrane region" description="Helical" evidence="1">
    <location>
        <begin position="262"/>
        <end position="283"/>
    </location>
</feature>
<keyword evidence="1" id="KW-1133">Transmembrane helix</keyword>
<feature type="transmembrane region" description="Helical" evidence="1">
    <location>
        <begin position="197"/>
        <end position="213"/>
    </location>
</feature>